<organism evidence="1 2">
    <name type="scientific">Malaciobacter marinus</name>
    <dbReference type="NCBI Taxonomy" id="505249"/>
    <lineage>
        <taxon>Bacteria</taxon>
        <taxon>Pseudomonadati</taxon>
        <taxon>Campylobacterota</taxon>
        <taxon>Epsilonproteobacteria</taxon>
        <taxon>Campylobacterales</taxon>
        <taxon>Arcobacteraceae</taxon>
        <taxon>Malaciobacter</taxon>
    </lineage>
</organism>
<name>A0AB36ZUT3_9BACT</name>
<dbReference type="AlphaFoldDB" id="A0AB36ZUT3"/>
<dbReference type="PANTHER" id="PTHR38733">
    <property type="entry name" value="PROTEIN MCRC"/>
    <property type="match status" value="1"/>
</dbReference>
<dbReference type="Pfam" id="PF10117">
    <property type="entry name" value="McrBC"/>
    <property type="match status" value="1"/>
</dbReference>
<evidence type="ECO:0000313" key="1">
    <source>
        <dbReference type="EMBL" id="PPK60557.1"/>
    </source>
</evidence>
<sequence>MSIQYLMKLYEYEKIPSQYEKLIEHIKENIALHQYFKEDWGDVKTKQYCGILSFEKDDYYLLPKISNDENTNLDIFIYMLMYVYDIKLSNEQIASCKNEKSETLLEVLVQMFVQNLLDELKKGIYKEYVTHEDNLKTLKGKYLINENLKYNFVKTKIYCEYDEFSENNTLNQFFLYTIKNLQKFVKNKKYLKQCELIFDEVESFSFDVDLLNIHFTRINKRFEKSYNMAVLLLKRLIPLYSKGKNSFAFLFDMNVLFEKFIAKAIKSIDDSAKIQNQNSFGNLLLKPDIILKNQIIDTKYKRIKSLEDLKQSDKLQAFAYGINYGLKNAVLLYPKHLDDVNKELFLGENENKICLKINSIDLNFDGSFKEFIEEIKCRLERIL</sequence>
<dbReference type="PANTHER" id="PTHR38733:SF1">
    <property type="entry name" value="TYPE IV METHYL-DIRECTED RESTRICTION ENZYME ECOKMCRBC"/>
    <property type="match status" value="1"/>
</dbReference>
<reference evidence="1 2" key="1">
    <citation type="submission" date="2018-02" db="EMBL/GenBank/DDBJ databases">
        <title>Subsurface microbial communities from deep shales in Ohio and West Virginia, USA.</title>
        <authorList>
            <person name="Wrighton K."/>
        </authorList>
    </citation>
    <scope>NUCLEOTIDE SEQUENCE [LARGE SCALE GENOMIC DNA]</scope>
    <source>
        <strain evidence="1 2">MARC-MIP3H16</strain>
    </source>
</reference>
<comment type="caution">
    <text evidence="1">The sequence shown here is derived from an EMBL/GenBank/DDBJ whole genome shotgun (WGS) entry which is preliminary data.</text>
</comment>
<protein>
    <submittedName>
        <fullName evidence="1">5-methylcytosine-specific restriction enzyme subunit McrC</fullName>
    </submittedName>
</protein>
<dbReference type="EMBL" id="PTIW01000019">
    <property type="protein sequence ID" value="PPK60557.1"/>
    <property type="molecule type" value="Genomic_DNA"/>
</dbReference>
<evidence type="ECO:0000313" key="2">
    <source>
        <dbReference type="Proteomes" id="UP000239861"/>
    </source>
</evidence>
<accession>A0AB36ZUT3</accession>
<dbReference type="Proteomes" id="UP000239861">
    <property type="component" value="Unassembled WGS sequence"/>
</dbReference>
<dbReference type="InterPro" id="IPR019292">
    <property type="entry name" value="McrC"/>
</dbReference>
<proteinExistence type="predicted"/>
<gene>
    <name evidence="1" type="ORF">B0F89_11910</name>
</gene>